<evidence type="ECO:0000256" key="6">
    <source>
        <dbReference type="ARBA" id="ARBA00023180"/>
    </source>
</evidence>
<accession>A0ABW6A959</accession>
<dbReference type="SUPFAM" id="SSF48537">
    <property type="entry name" value="Phospholipase C/P1 nuclease"/>
    <property type="match status" value="1"/>
</dbReference>
<dbReference type="Pfam" id="PF02265">
    <property type="entry name" value="S1-P1_nuclease"/>
    <property type="match status" value="1"/>
</dbReference>
<keyword evidence="8" id="KW-1185">Reference proteome</keyword>
<evidence type="ECO:0000313" key="8">
    <source>
        <dbReference type="Proteomes" id="UP001597511"/>
    </source>
</evidence>
<dbReference type="EMBL" id="JBHUOZ010000003">
    <property type="protein sequence ID" value="MFD2920718.1"/>
    <property type="molecule type" value="Genomic_DNA"/>
</dbReference>
<keyword evidence="4" id="KW-0378">Hydrolase</keyword>
<keyword evidence="3" id="KW-0255">Endonuclease</keyword>
<evidence type="ECO:0000256" key="5">
    <source>
        <dbReference type="ARBA" id="ARBA00023157"/>
    </source>
</evidence>
<evidence type="ECO:0000313" key="7">
    <source>
        <dbReference type="EMBL" id="MFD2920718.1"/>
    </source>
</evidence>
<keyword evidence="2" id="KW-0479">Metal-binding</keyword>
<dbReference type="Gene3D" id="1.10.575.10">
    <property type="entry name" value="P1 Nuclease"/>
    <property type="match status" value="1"/>
</dbReference>
<proteinExistence type="predicted"/>
<dbReference type="Proteomes" id="UP001597511">
    <property type="component" value="Unassembled WGS sequence"/>
</dbReference>
<reference evidence="8" key="1">
    <citation type="journal article" date="2019" name="Int. J. Syst. Evol. Microbiol.">
        <title>The Global Catalogue of Microorganisms (GCM) 10K type strain sequencing project: providing services to taxonomists for standard genome sequencing and annotation.</title>
        <authorList>
            <consortium name="The Broad Institute Genomics Platform"/>
            <consortium name="The Broad Institute Genome Sequencing Center for Infectious Disease"/>
            <person name="Wu L."/>
            <person name="Ma J."/>
        </authorList>
    </citation>
    <scope>NUCLEOTIDE SEQUENCE [LARGE SCALE GENOMIC DNA]</scope>
    <source>
        <strain evidence="8">KCTC 23299</strain>
    </source>
</reference>
<dbReference type="InterPro" id="IPR008947">
    <property type="entry name" value="PLipase_C/P1_nuclease_dom_sf"/>
</dbReference>
<keyword evidence="1" id="KW-0540">Nuclease</keyword>
<dbReference type="CDD" id="cd10981">
    <property type="entry name" value="ZnPC_S1P1"/>
    <property type="match status" value="1"/>
</dbReference>
<evidence type="ECO:0000256" key="2">
    <source>
        <dbReference type="ARBA" id="ARBA00022723"/>
    </source>
</evidence>
<comment type="caution">
    <text evidence="7">The sequence shown here is derived from an EMBL/GenBank/DDBJ whole genome shotgun (WGS) entry which is preliminary data.</text>
</comment>
<keyword evidence="5" id="KW-1015">Disulfide bond</keyword>
<dbReference type="RefSeq" id="WP_386099613.1">
    <property type="nucleotide sequence ID" value="NZ_JBHUOZ010000003.1"/>
</dbReference>
<evidence type="ECO:0000256" key="3">
    <source>
        <dbReference type="ARBA" id="ARBA00022759"/>
    </source>
</evidence>
<evidence type="ECO:0000256" key="4">
    <source>
        <dbReference type="ARBA" id="ARBA00022801"/>
    </source>
</evidence>
<organism evidence="7 8">
    <name type="scientific">Terrimonas rubra</name>
    <dbReference type="NCBI Taxonomy" id="1035890"/>
    <lineage>
        <taxon>Bacteria</taxon>
        <taxon>Pseudomonadati</taxon>
        <taxon>Bacteroidota</taxon>
        <taxon>Chitinophagia</taxon>
        <taxon>Chitinophagales</taxon>
        <taxon>Chitinophagaceae</taxon>
        <taxon>Terrimonas</taxon>
    </lineage>
</organism>
<keyword evidence="6" id="KW-0325">Glycoprotein</keyword>
<name>A0ABW6A959_9BACT</name>
<evidence type="ECO:0000256" key="1">
    <source>
        <dbReference type="ARBA" id="ARBA00022722"/>
    </source>
</evidence>
<protein>
    <submittedName>
        <fullName evidence="7">Zinc dependent phospholipase C family protein</fullName>
    </submittedName>
</protein>
<sequence>MARFKWILLAITVIMFSSWGYLVHRTVNQLAIYKLPAGLQQFFYSNKETLVMDAPRPDKRRFTDKTEGNKHFIDLEYYGDSAAYLPRTWDEAIKKYPADTLHKYGTSPYNIIEVYGKLVKAFANKNKDSILFYAADLGHYISDAHVPLHTSLNYDGQLTNQQGVHDLWETTVPETVFTQYHLYSKKKAKYIASIPDATWDIIYHTHTLLPQLFAQELAVSKQFTDSTKYQWQFRWGKNRRFYSSAFAAEYNKALKNSINEQLLLSAENIANYWYSAWVDAGKPDLSSLITNTVDAKTLKSELKLYKKGKLVEAKKLIATEVKTDD</sequence>
<dbReference type="InterPro" id="IPR003154">
    <property type="entry name" value="S1/P1nuclease"/>
</dbReference>
<gene>
    <name evidence="7" type="ORF">ACFS6H_13420</name>
</gene>